<dbReference type="PANTHER" id="PTHR33121">
    <property type="entry name" value="CYCLIC DI-GMP PHOSPHODIESTERASE PDEF"/>
    <property type="match status" value="1"/>
</dbReference>
<accession>A0ABR8P3C7</accession>
<reference evidence="3 4" key="1">
    <citation type="submission" date="2020-09" db="EMBL/GenBank/DDBJ databases">
        <title>Marinomonas sp. nov., isolated from the cysticercosis algae of Qingdao, China.</title>
        <authorList>
            <person name="Sun X."/>
        </authorList>
    </citation>
    <scope>NUCLEOTIDE SEQUENCE [LARGE SCALE GENOMIC DNA]</scope>
    <source>
        <strain evidence="3 4">SM2066</strain>
    </source>
</reference>
<sequence>MIFRGFLFFFFLTSQLWAQPLLMPEDQLTLPAELYTFREIGPVSAQYLLQEKQFEKGLYNESQGFSNNAYWHKLEFPITPVGIGSNAIYLGMNFYVIDHLDFYLFHGNQLQNHWKRGALQNWNNNTAHYKGIWIPISLSSQHTTTLLIRKQGNSPLLTPIQLFNEEDAITQQEQRMLFWAFIISGLFILLVHNVFVFVLLRQPGFVYYLGLNIVLFISLSIITGFNRWIFPEAISQWTVSNIFVIFGMAAWILYRFSLHFLKEVQIPHPRSFIRRYGDWAFILFLLSTQLVAVKTSALFFATIEVFIFASCTYWGIKAYKKGFIAARFYLFSWLILMLGSILNTCIYWELLPINFATESLLPISAIIQLLGFSFAFADKANHIEHNRQLEAVTDIRTGLPNRSYYFDHLPIQLNKVKQQHPELVLIMIDIASHLKLSQAFGPATADEALCEIMSSINEKTSQMDGFLSFPLPNKALKKSIRLNTKNIVLISTTPSSLTKQIQQIQQLLEQPTLVNKIHFRHQYKIGSALYPTQGESLDKLYQNAMVASNSVLYSSGNWVPFTHQLKSNHAHQLHLITLLTDDIEHGKLYFDIQPQVNLVGRNIVGGEVLIRWRNEHIGQVSPAEFIPLAEQTGLIYKLTDMLLKKIFKWASTHPEALLTQSLSINISALDLLQEDFAKRTILLLKQYELPAEKFTIEITETSVFENSDIVGNNVKELHKAGFKLAIDDFGVGYSSMQNLVSLNTNELKIDRFFVMNLLVDTQSQILCRSMIDLSKELNIVSVAEGIESEEILTLLKKWHCQVGQGYHLHRPMPPENYLSLLEESNTHLSSPINNA</sequence>
<dbReference type="InterPro" id="IPR001633">
    <property type="entry name" value="EAL_dom"/>
</dbReference>
<dbReference type="InterPro" id="IPR035919">
    <property type="entry name" value="EAL_sf"/>
</dbReference>
<keyword evidence="4" id="KW-1185">Reference proteome</keyword>
<dbReference type="CDD" id="cd01948">
    <property type="entry name" value="EAL"/>
    <property type="match status" value="1"/>
</dbReference>
<name>A0ABR8P3C7_9GAMM</name>
<dbReference type="Gene3D" id="3.30.70.270">
    <property type="match status" value="1"/>
</dbReference>
<dbReference type="Gene3D" id="3.20.20.450">
    <property type="entry name" value="EAL domain"/>
    <property type="match status" value="1"/>
</dbReference>
<keyword evidence="1" id="KW-1133">Transmembrane helix</keyword>
<evidence type="ECO:0000259" key="2">
    <source>
        <dbReference type="PROSITE" id="PS50883"/>
    </source>
</evidence>
<protein>
    <submittedName>
        <fullName evidence="3">EAL domain-containing protein</fullName>
    </submittedName>
</protein>
<organism evidence="3 4">
    <name type="scientific">Marinomonas colpomeniae</name>
    <dbReference type="NCBI Taxonomy" id="2774408"/>
    <lineage>
        <taxon>Bacteria</taxon>
        <taxon>Pseudomonadati</taxon>
        <taxon>Pseudomonadota</taxon>
        <taxon>Gammaproteobacteria</taxon>
        <taxon>Oceanospirillales</taxon>
        <taxon>Oceanospirillaceae</taxon>
        <taxon>Marinomonas</taxon>
    </lineage>
</organism>
<feature type="transmembrane region" description="Helical" evidence="1">
    <location>
        <begin position="328"/>
        <end position="348"/>
    </location>
</feature>
<gene>
    <name evidence="3" type="ORF">IF202_12840</name>
</gene>
<keyword evidence="1" id="KW-0472">Membrane</keyword>
<dbReference type="Pfam" id="PF00563">
    <property type="entry name" value="EAL"/>
    <property type="match status" value="1"/>
</dbReference>
<dbReference type="Proteomes" id="UP000604161">
    <property type="component" value="Unassembled WGS sequence"/>
</dbReference>
<evidence type="ECO:0000313" key="4">
    <source>
        <dbReference type="Proteomes" id="UP000604161"/>
    </source>
</evidence>
<dbReference type="Pfam" id="PF00990">
    <property type="entry name" value="GGDEF"/>
    <property type="match status" value="1"/>
</dbReference>
<feature type="domain" description="EAL" evidence="2">
    <location>
        <begin position="572"/>
        <end position="825"/>
    </location>
</feature>
<dbReference type="InterPro" id="IPR000160">
    <property type="entry name" value="GGDEF_dom"/>
</dbReference>
<dbReference type="InterPro" id="IPR043128">
    <property type="entry name" value="Rev_trsase/Diguanyl_cyclase"/>
</dbReference>
<dbReference type="Gene3D" id="2.60.40.2380">
    <property type="match status" value="1"/>
</dbReference>
<dbReference type="SUPFAM" id="SSF141868">
    <property type="entry name" value="EAL domain-like"/>
    <property type="match status" value="1"/>
</dbReference>
<dbReference type="InterPro" id="IPR029787">
    <property type="entry name" value="Nucleotide_cyclase"/>
</dbReference>
<feature type="transmembrane region" description="Helical" evidence="1">
    <location>
        <begin position="176"/>
        <end position="198"/>
    </location>
</feature>
<dbReference type="InterPro" id="IPR050706">
    <property type="entry name" value="Cyclic-di-GMP_PDE-like"/>
</dbReference>
<evidence type="ECO:0000313" key="3">
    <source>
        <dbReference type="EMBL" id="MBD5771933.1"/>
    </source>
</evidence>
<proteinExistence type="predicted"/>
<feature type="transmembrane region" description="Helical" evidence="1">
    <location>
        <begin position="237"/>
        <end position="256"/>
    </location>
</feature>
<dbReference type="SMART" id="SM00267">
    <property type="entry name" value="GGDEF"/>
    <property type="match status" value="1"/>
</dbReference>
<feature type="transmembrane region" description="Helical" evidence="1">
    <location>
        <begin position="205"/>
        <end position="225"/>
    </location>
</feature>
<dbReference type="RefSeq" id="WP_191595323.1">
    <property type="nucleotide sequence ID" value="NZ_JACYFC010000004.1"/>
</dbReference>
<dbReference type="EMBL" id="JACYFC010000004">
    <property type="protein sequence ID" value="MBD5771933.1"/>
    <property type="molecule type" value="Genomic_DNA"/>
</dbReference>
<dbReference type="SUPFAM" id="SSF55073">
    <property type="entry name" value="Nucleotide cyclase"/>
    <property type="match status" value="1"/>
</dbReference>
<dbReference type="InterPro" id="IPR011623">
    <property type="entry name" value="7TMR_DISM_rcpt_extracell_dom1"/>
</dbReference>
<dbReference type="Pfam" id="PF07696">
    <property type="entry name" value="7TMR-DISMED2"/>
    <property type="match status" value="1"/>
</dbReference>
<evidence type="ECO:0000256" key="1">
    <source>
        <dbReference type="SAM" id="Phobius"/>
    </source>
</evidence>
<dbReference type="SMART" id="SM00052">
    <property type="entry name" value="EAL"/>
    <property type="match status" value="1"/>
</dbReference>
<keyword evidence="1" id="KW-0812">Transmembrane</keyword>
<dbReference type="PROSITE" id="PS50883">
    <property type="entry name" value="EAL"/>
    <property type="match status" value="1"/>
</dbReference>
<dbReference type="Pfam" id="PF07695">
    <property type="entry name" value="7TMR-DISM_7TM"/>
    <property type="match status" value="1"/>
</dbReference>
<dbReference type="InterPro" id="IPR011622">
    <property type="entry name" value="7TMR_DISM_rcpt_extracell_dom2"/>
</dbReference>
<feature type="transmembrane region" description="Helical" evidence="1">
    <location>
        <begin position="298"/>
        <end position="316"/>
    </location>
</feature>
<feature type="transmembrane region" description="Helical" evidence="1">
    <location>
        <begin position="276"/>
        <end position="292"/>
    </location>
</feature>
<dbReference type="PANTHER" id="PTHR33121:SF70">
    <property type="entry name" value="SIGNALING PROTEIN YKOW"/>
    <property type="match status" value="1"/>
</dbReference>
<comment type="caution">
    <text evidence="3">The sequence shown here is derived from an EMBL/GenBank/DDBJ whole genome shotgun (WGS) entry which is preliminary data.</text>
</comment>